<evidence type="ECO:0000313" key="1">
    <source>
        <dbReference type="EMBL" id="GAA5511138.1"/>
    </source>
</evidence>
<evidence type="ECO:0000313" key="2">
    <source>
        <dbReference type="Proteomes" id="UP001416858"/>
    </source>
</evidence>
<keyword evidence="2" id="KW-1185">Reference proteome</keyword>
<accession>A0ABP9W1B1</accession>
<reference evidence="1 2" key="1">
    <citation type="submission" date="2024-02" db="EMBL/GenBank/DDBJ databases">
        <title>Rhodopirellula caenicola NBRC 110016.</title>
        <authorList>
            <person name="Ichikawa N."/>
            <person name="Katano-Makiyama Y."/>
            <person name="Hidaka K."/>
        </authorList>
    </citation>
    <scope>NUCLEOTIDE SEQUENCE [LARGE SCALE GENOMIC DNA]</scope>
    <source>
        <strain evidence="1 2">NBRC 110016</strain>
    </source>
</reference>
<name>A0ABP9W1B1_9BACT</name>
<dbReference type="EMBL" id="BAABRO010000037">
    <property type="protein sequence ID" value="GAA5511138.1"/>
    <property type="molecule type" value="Genomic_DNA"/>
</dbReference>
<gene>
    <name evidence="1" type="ORF">Rcae01_06651</name>
</gene>
<organism evidence="1 2">
    <name type="scientific">Novipirellula caenicola</name>
    <dbReference type="NCBI Taxonomy" id="1536901"/>
    <lineage>
        <taxon>Bacteria</taxon>
        <taxon>Pseudomonadati</taxon>
        <taxon>Planctomycetota</taxon>
        <taxon>Planctomycetia</taxon>
        <taxon>Pirellulales</taxon>
        <taxon>Pirellulaceae</taxon>
        <taxon>Novipirellula</taxon>
    </lineage>
</organism>
<proteinExistence type="predicted"/>
<comment type="caution">
    <text evidence="1">The sequence shown here is derived from an EMBL/GenBank/DDBJ whole genome shotgun (WGS) entry which is preliminary data.</text>
</comment>
<dbReference type="Proteomes" id="UP001416858">
    <property type="component" value="Unassembled WGS sequence"/>
</dbReference>
<sequence>MLDAIRKKVDFFMSDLSFAVGRYSPLLCCGGEQALHCIGASGSLLNLKGTFTNLALKTNIGSL</sequence>
<protein>
    <submittedName>
        <fullName evidence="1">Uncharacterized protein</fullName>
    </submittedName>
</protein>